<feature type="compositionally biased region" description="Basic and acidic residues" evidence="1">
    <location>
        <begin position="173"/>
        <end position="184"/>
    </location>
</feature>
<evidence type="ECO:0000256" key="1">
    <source>
        <dbReference type="SAM" id="MobiDB-lite"/>
    </source>
</evidence>
<sequence length="706" mass="73557">MASALYTDIKKWKDGRAGSIFCRPREGLFGLREWATDPELCDLVAGALDCPPGDRDRSPRNSGGSARGEVRRPRSPMPTARPSAAAERARKLRQRSPVTSFGSDSDDGRNANGFNGANDATNRDATEPEGAGAETVMDEFRLRGMKRALGATSAGGSSDSDNADSSAAVRRRVGQDAECSRGGDKIPASSMAASTAKMARGVEQWTLKAECLDTRRSFVPNWEDAGILLLLNAAEELEDTPSDAGVTTANGYHDRIAVAEIAAASEACTVPQSPSTSSRSQHPVEAAFESSKISAHQGDTAGGGGDSSGAHNLQHYASSDKTIPSSFQNAGRGAPEGQPEVEKASACNPTVDGAVYGARRRFPVGAQSSAGAMRGCNGVRALRHTLDEFAAAAASESVAGEKGVGAAASHWPVDARSAVNDQSKAAGVGSDGADAVCVPPMATSSVWCDTIAFAAATLARSANSAPQFHSPSLMPPIAATNAPASASIATPAASPHAPSYALPLPALQRRMQESLLASAAIEQQRQRQQFLAQVCAPPRARLLQHSSAVALNHNAFDTATSYPPHNINNNNNAATAADCLPLVYPCTSAAAAAADQLETATWSVRAPSRLDLFIQHLATKANELYVALGPHEVVVQTLVALAVACQMGGYVADTELALGQLWEVVRSSAFPGGRGETEAAMSDLQIRFRVMITTAMSDQSILEGLL</sequence>
<dbReference type="EMBL" id="HBFC01014211">
    <property type="protein sequence ID" value="CAD8705655.1"/>
    <property type="molecule type" value="Transcribed_RNA"/>
</dbReference>
<feature type="compositionally biased region" description="Polar residues" evidence="1">
    <location>
        <begin position="315"/>
        <end position="329"/>
    </location>
</feature>
<feature type="compositionally biased region" description="Polar residues" evidence="1">
    <location>
        <begin position="270"/>
        <end position="281"/>
    </location>
</feature>
<feature type="compositionally biased region" description="Low complexity" evidence="1">
    <location>
        <begin position="150"/>
        <end position="168"/>
    </location>
</feature>
<feature type="region of interest" description="Disordered" evidence="1">
    <location>
        <begin position="49"/>
        <end position="136"/>
    </location>
</feature>
<feature type="region of interest" description="Disordered" evidence="1">
    <location>
        <begin position="269"/>
        <end position="346"/>
    </location>
</feature>
<proteinExistence type="predicted"/>
<feature type="region of interest" description="Disordered" evidence="1">
    <location>
        <begin position="150"/>
        <end position="190"/>
    </location>
</feature>
<name>A0A7S0X737_9CHLO</name>
<protein>
    <submittedName>
        <fullName evidence="2">Uncharacterized protein</fullName>
    </submittedName>
</protein>
<organism evidence="2">
    <name type="scientific">Mantoniella antarctica</name>
    <dbReference type="NCBI Taxonomy" id="81844"/>
    <lineage>
        <taxon>Eukaryota</taxon>
        <taxon>Viridiplantae</taxon>
        <taxon>Chlorophyta</taxon>
        <taxon>Mamiellophyceae</taxon>
        <taxon>Mamiellales</taxon>
        <taxon>Mamiellaceae</taxon>
        <taxon>Mantoniella</taxon>
    </lineage>
</organism>
<accession>A0A7S0X737</accession>
<reference evidence="2" key="1">
    <citation type="submission" date="2021-01" db="EMBL/GenBank/DDBJ databases">
        <authorList>
            <person name="Corre E."/>
            <person name="Pelletier E."/>
            <person name="Niang G."/>
            <person name="Scheremetjew M."/>
            <person name="Finn R."/>
            <person name="Kale V."/>
            <person name="Holt S."/>
            <person name="Cochrane G."/>
            <person name="Meng A."/>
            <person name="Brown T."/>
            <person name="Cohen L."/>
        </authorList>
    </citation>
    <scope>NUCLEOTIDE SEQUENCE</scope>
    <source>
        <strain evidence="2">SL-175</strain>
    </source>
</reference>
<gene>
    <name evidence="2" type="ORF">MANT1106_LOCUS8338</name>
</gene>
<evidence type="ECO:0000313" key="2">
    <source>
        <dbReference type="EMBL" id="CAD8705655.1"/>
    </source>
</evidence>
<dbReference type="AlphaFoldDB" id="A0A7S0X737"/>